<gene>
    <name evidence="2" type="ORF">ICHIAU1_03070</name>
</gene>
<dbReference type="Pfam" id="PF13304">
    <property type="entry name" value="AAA_21"/>
    <property type="match status" value="1"/>
</dbReference>
<protein>
    <recommendedName>
        <fullName evidence="1">ATPase AAA-type core domain-containing protein</fullName>
    </recommendedName>
</protein>
<evidence type="ECO:0000259" key="1">
    <source>
        <dbReference type="Pfam" id="PF13304"/>
    </source>
</evidence>
<evidence type="ECO:0000313" key="2">
    <source>
        <dbReference type="EMBL" id="BBU68024.1"/>
    </source>
</evidence>
<dbReference type="GO" id="GO:0016887">
    <property type="term" value="F:ATP hydrolysis activity"/>
    <property type="evidence" value="ECO:0007669"/>
    <property type="project" value="InterPro"/>
</dbReference>
<feature type="domain" description="ATPase AAA-type core" evidence="1">
    <location>
        <begin position="7"/>
        <end position="95"/>
    </location>
</feature>
<dbReference type="RefSeq" id="WP_272482861.1">
    <property type="nucleotide sequence ID" value="NZ_AP022345.1"/>
</dbReference>
<evidence type="ECO:0000313" key="3">
    <source>
        <dbReference type="Proteomes" id="UP000463961"/>
    </source>
</evidence>
<dbReference type="AlphaFoldDB" id="A0A7R6R2X7"/>
<keyword evidence="3" id="KW-1185">Reference proteome</keyword>
<dbReference type="EMBL" id="AP022345">
    <property type="protein sequence ID" value="BBU68024.1"/>
    <property type="molecule type" value="Genomic_DNA"/>
</dbReference>
<dbReference type="Proteomes" id="UP000463961">
    <property type="component" value="Chromosome"/>
</dbReference>
<sequence length="103" mass="11941">MERGSSAIYGANAAGKSNLLRALRTMKRMVVDSAKWQHGDTIPVMPFRLDVATENAPTEFEVTFVADRVRYQYGYTVSHDRIHEEWLFAYPHGRPQKWLGRVW</sequence>
<dbReference type="GO" id="GO:0005524">
    <property type="term" value="F:ATP binding"/>
    <property type="evidence" value="ECO:0007669"/>
    <property type="project" value="InterPro"/>
</dbReference>
<name>A0A7R6R2X7_9RHOO</name>
<reference evidence="3" key="1">
    <citation type="submission" date="2020-01" db="EMBL/GenBank/DDBJ databases">
        <title>Phosphoaccumulans saitamaens gen. nov., sp. nov., a polyphosphate accumulating bacterium isolated from surface river water.</title>
        <authorList>
            <person name="Watanabe K."/>
            <person name="Suda W."/>
        </authorList>
    </citation>
    <scope>NUCLEOTIDE SEQUENCE [LARGE SCALE GENOMIC DNA]</scope>
    <source>
        <strain evidence="3">ICHIAU1</strain>
    </source>
</reference>
<proteinExistence type="predicted"/>
<dbReference type="InterPro" id="IPR003959">
    <property type="entry name" value="ATPase_AAA_core"/>
</dbReference>
<accession>A0A7R6R2X7</accession>
<organism evidence="2 3">
    <name type="scientific">Fluviibacter phosphoraccumulans</name>
    <dbReference type="NCBI Taxonomy" id="1751046"/>
    <lineage>
        <taxon>Bacteria</taxon>
        <taxon>Pseudomonadati</taxon>
        <taxon>Pseudomonadota</taxon>
        <taxon>Betaproteobacteria</taxon>
        <taxon>Rhodocyclales</taxon>
        <taxon>Fluviibacteraceae</taxon>
        <taxon>Fluviibacter</taxon>
    </lineage>
</organism>